<dbReference type="InterPro" id="IPR009000">
    <property type="entry name" value="Transl_B-barrel_sf"/>
</dbReference>
<evidence type="ECO:0000256" key="2">
    <source>
        <dbReference type="ARBA" id="ARBA00022540"/>
    </source>
</evidence>
<dbReference type="HOGENOM" id="CLU_006301_11_0_1"/>
<evidence type="ECO:0000256" key="4">
    <source>
        <dbReference type="ARBA" id="ARBA00022917"/>
    </source>
</evidence>
<keyword evidence="9" id="KW-1185">Reference proteome</keyword>
<dbReference type="Pfam" id="PF22042">
    <property type="entry name" value="EF-G_D2"/>
    <property type="match status" value="1"/>
</dbReference>
<reference evidence="9" key="1">
    <citation type="journal article" date="2010" name="Genome Biol.">
        <title>Genome sequence of the necrotrophic plant pathogen Pythium ultimum reveals original pathogenicity mechanisms and effector repertoire.</title>
        <authorList>
            <person name="Levesque C.A."/>
            <person name="Brouwer H."/>
            <person name="Cano L."/>
            <person name="Hamilton J.P."/>
            <person name="Holt C."/>
            <person name="Huitema E."/>
            <person name="Raffaele S."/>
            <person name="Robideau G.P."/>
            <person name="Thines M."/>
            <person name="Win J."/>
            <person name="Zerillo M.M."/>
            <person name="Beakes G.W."/>
            <person name="Boore J.L."/>
            <person name="Busam D."/>
            <person name="Dumas B."/>
            <person name="Ferriera S."/>
            <person name="Fuerstenberg S.I."/>
            <person name="Gachon C.M."/>
            <person name="Gaulin E."/>
            <person name="Govers F."/>
            <person name="Grenville-Briggs L."/>
            <person name="Horner N."/>
            <person name="Hostetler J."/>
            <person name="Jiang R.H."/>
            <person name="Johnson J."/>
            <person name="Krajaejun T."/>
            <person name="Lin H."/>
            <person name="Meijer H.J."/>
            <person name="Moore B."/>
            <person name="Morris P."/>
            <person name="Phuntmart V."/>
            <person name="Puiu D."/>
            <person name="Shetty J."/>
            <person name="Stajich J.E."/>
            <person name="Tripathy S."/>
            <person name="Wawra S."/>
            <person name="van West P."/>
            <person name="Whitty B.R."/>
            <person name="Coutinho P.M."/>
            <person name="Henrissat B."/>
            <person name="Martin F."/>
            <person name="Thomas P.D."/>
            <person name="Tyler B.M."/>
            <person name="De Vries R.P."/>
            <person name="Kamoun S."/>
            <person name="Yandell M."/>
            <person name="Tisserat N."/>
            <person name="Buell C.R."/>
        </authorList>
    </citation>
    <scope>NUCLEOTIDE SEQUENCE</scope>
    <source>
        <strain evidence="9">DAOM:BR144</strain>
    </source>
</reference>
<reference evidence="9" key="2">
    <citation type="submission" date="2010-04" db="EMBL/GenBank/DDBJ databases">
        <authorList>
            <person name="Buell R."/>
            <person name="Hamilton J."/>
            <person name="Hostetler J."/>
        </authorList>
    </citation>
    <scope>NUCLEOTIDE SEQUENCE [LARGE SCALE GENOMIC DNA]</scope>
    <source>
        <strain evidence="9">DAOM:BR144</strain>
    </source>
</reference>
<accession>K3WZG4</accession>
<sequence length="597" mass="65581">MLLALLRRSASSRILPPAGGISANGSNSSLLFTRSLRTTRSGRLRVQRLQQQQQEEEALTLALKKKQKKTPPPAPIYAVPALIRVRDLAKTLKLPVDDVLKKVATRAHRKLHMRWGDNRFEFKNVKQVIVPFEMAQQVAAQFKLQVAYDDVEPQFTTLASLKKRDGGSNLMQRNPVIAVMGHVDHGKTTLLDTLHNSNIAKYEAHSITQKINVSETKLSPDLDATFLDTPGHFHFFRMRTNAAQVADVILLIVAADEGVLLQTEESIGAIEDTGIPVIACINKVDIATPEQIESVKQDLRSFVALQNCPIVEISATTAQNLDALKAKIVELVSEPEVQRKRSVLVAPETFAEGVVLESVAMKGRGTVLRVLLRNGVLKKQDHFVAGMIHGAIRSLRNADGHEIAHAVPGMVVDVIYANKSKNVDAPNEFGFFALPEARAKQVMEQRQLALDFEENLIPGGSYGRTNSTDSDSNEASEQGEDNAVDDDDEDDDLEDLNEDDLIETKSIIVKADTAGSLTSIQDTVDEMVGISTARIGIGNITTKDIDVAINGKCPIFGFNVKLHPKEKKLAASRGVRVILRSTIHGLIEEITEFEQSK</sequence>
<protein>
    <recommendedName>
        <fullName evidence="7">Tr-type G domain-containing protein</fullName>
    </recommendedName>
</protein>
<evidence type="ECO:0000259" key="7">
    <source>
        <dbReference type="PROSITE" id="PS51722"/>
    </source>
</evidence>
<dbReference type="eggNOG" id="KOG1145">
    <property type="taxonomic scope" value="Eukaryota"/>
</dbReference>
<dbReference type="InParanoid" id="K3WZG4"/>
<dbReference type="SUPFAM" id="SSF52156">
    <property type="entry name" value="Initiation factor IF2/eIF5b, domain 3"/>
    <property type="match status" value="1"/>
</dbReference>
<evidence type="ECO:0000313" key="8">
    <source>
        <dbReference type="EnsemblProtists" id="PYU1_T010363"/>
    </source>
</evidence>
<evidence type="ECO:0000256" key="1">
    <source>
        <dbReference type="ARBA" id="ARBA00007733"/>
    </source>
</evidence>
<dbReference type="InterPro" id="IPR000795">
    <property type="entry name" value="T_Tr_GTP-bd_dom"/>
</dbReference>
<evidence type="ECO:0000313" key="9">
    <source>
        <dbReference type="Proteomes" id="UP000019132"/>
    </source>
</evidence>
<dbReference type="AlphaFoldDB" id="K3WZG4"/>
<dbReference type="GO" id="GO:0005737">
    <property type="term" value="C:cytoplasm"/>
    <property type="evidence" value="ECO:0007669"/>
    <property type="project" value="TreeGrafter"/>
</dbReference>
<feature type="region of interest" description="Disordered" evidence="6">
    <location>
        <begin position="459"/>
        <end position="494"/>
    </location>
</feature>
<keyword evidence="4" id="KW-0648">Protein biosynthesis</keyword>
<comment type="similarity">
    <text evidence="1">Belongs to the TRAFAC class translation factor GTPase superfamily. Classic translation factor GTPase family. IF-2 subfamily.</text>
</comment>
<dbReference type="InterPro" id="IPR005225">
    <property type="entry name" value="Small_GTP-bd"/>
</dbReference>
<evidence type="ECO:0000256" key="6">
    <source>
        <dbReference type="SAM" id="MobiDB-lite"/>
    </source>
</evidence>
<dbReference type="VEuPathDB" id="FungiDB:PYU1_G010342"/>
<dbReference type="InterPro" id="IPR027417">
    <property type="entry name" value="P-loop_NTPase"/>
</dbReference>
<dbReference type="InterPro" id="IPR023115">
    <property type="entry name" value="TIF_IF2_dom3"/>
</dbReference>
<dbReference type="Proteomes" id="UP000019132">
    <property type="component" value="Unassembled WGS sequence"/>
</dbReference>
<dbReference type="NCBIfam" id="TIGR00231">
    <property type="entry name" value="small_GTP"/>
    <property type="match status" value="1"/>
</dbReference>
<feature type="domain" description="Tr-type G" evidence="7">
    <location>
        <begin position="172"/>
        <end position="336"/>
    </location>
</feature>
<dbReference type="EMBL" id="GL376602">
    <property type="status" value="NOT_ANNOTATED_CDS"/>
    <property type="molecule type" value="Genomic_DNA"/>
</dbReference>
<dbReference type="InterPro" id="IPR036925">
    <property type="entry name" value="TIF_IF2_dom3_sf"/>
</dbReference>
<dbReference type="GO" id="GO:0003743">
    <property type="term" value="F:translation initiation factor activity"/>
    <property type="evidence" value="ECO:0007669"/>
    <property type="project" value="UniProtKB-KW"/>
</dbReference>
<evidence type="ECO:0000256" key="3">
    <source>
        <dbReference type="ARBA" id="ARBA00022741"/>
    </source>
</evidence>
<dbReference type="PROSITE" id="PS51722">
    <property type="entry name" value="G_TR_2"/>
    <property type="match status" value="1"/>
</dbReference>
<keyword evidence="3" id="KW-0547">Nucleotide-binding</keyword>
<dbReference type="GO" id="GO:0003924">
    <property type="term" value="F:GTPase activity"/>
    <property type="evidence" value="ECO:0007669"/>
    <property type="project" value="InterPro"/>
</dbReference>
<dbReference type="Pfam" id="PF00009">
    <property type="entry name" value="GTP_EFTU"/>
    <property type="match status" value="1"/>
</dbReference>
<name>K3WZG4_GLOUD</name>
<dbReference type="STRING" id="431595.K3WZG4"/>
<proteinExistence type="inferred from homology"/>
<dbReference type="GO" id="GO:0005525">
    <property type="term" value="F:GTP binding"/>
    <property type="evidence" value="ECO:0007669"/>
    <property type="project" value="UniProtKB-KW"/>
</dbReference>
<dbReference type="PANTHER" id="PTHR43381">
    <property type="entry name" value="TRANSLATION INITIATION FACTOR IF-2-RELATED"/>
    <property type="match status" value="1"/>
</dbReference>
<reference evidence="8" key="3">
    <citation type="submission" date="2015-02" db="UniProtKB">
        <authorList>
            <consortium name="EnsemblProtists"/>
        </authorList>
    </citation>
    <scope>IDENTIFICATION</scope>
    <source>
        <strain evidence="8">DAOM BR144</strain>
    </source>
</reference>
<feature type="compositionally biased region" description="Acidic residues" evidence="6">
    <location>
        <begin position="471"/>
        <end position="494"/>
    </location>
</feature>
<dbReference type="OMA" id="ESIGCIE"/>
<dbReference type="InterPro" id="IPR015760">
    <property type="entry name" value="TIF_IF2"/>
</dbReference>
<keyword evidence="5" id="KW-0342">GTP-binding</keyword>
<organism evidence="8 9">
    <name type="scientific">Globisporangium ultimum (strain ATCC 200006 / CBS 805.95 / DAOM BR144)</name>
    <name type="common">Pythium ultimum</name>
    <dbReference type="NCBI Taxonomy" id="431595"/>
    <lineage>
        <taxon>Eukaryota</taxon>
        <taxon>Sar</taxon>
        <taxon>Stramenopiles</taxon>
        <taxon>Oomycota</taxon>
        <taxon>Peronosporomycetes</taxon>
        <taxon>Pythiales</taxon>
        <taxon>Pythiaceae</taxon>
        <taxon>Globisporangium</taxon>
    </lineage>
</organism>
<dbReference type="InterPro" id="IPR053905">
    <property type="entry name" value="EF-G-like_DII"/>
</dbReference>
<dbReference type="SUPFAM" id="SSF52540">
    <property type="entry name" value="P-loop containing nucleoside triphosphate hydrolases"/>
    <property type="match status" value="1"/>
</dbReference>
<dbReference type="EnsemblProtists" id="PYU1_T010363">
    <property type="protein sequence ID" value="PYU1_T010363"/>
    <property type="gene ID" value="PYU1_G010342"/>
</dbReference>
<dbReference type="Gene3D" id="2.40.30.10">
    <property type="entry name" value="Translation factors"/>
    <property type="match status" value="1"/>
</dbReference>
<evidence type="ECO:0000256" key="5">
    <source>
        <dbReference type="ARBA" id="ARBA00023134"/>
    </source>
</evidence>
<dbReference type="Gene3D" id="3.40.50.10050">
    <property type="entry name" value="Translation initiation factor IF- 2, domain 3"/>
    <property type="match status" value="1"/>
</dbReference>
<dbReference type="SUPFAM" id="SSF50447">
    <property type="entry name" value="Translation proteins"/>
    <property type="match status" value="1"/>
</dbReference>
<keyword evidence="2" id="KW-0396">Initiation factor</keyword>
<dbReference type="PANTHER" id="PTHR43381:SF5">
    <property type="entry name" value="TR-TYPE G DOMAIN-CONTAINING PROTEIN"/>
    <property type="match status" value="1"/>
</dbReference>
<dbReference type="Pfam" id="PF11987">
    <property type="entry name" value="IF-2"/>
    <property type="match status" value="1"/>
</dbReference>
<dbReference type="Gene3D" id="3.40.50.300">
    <property type="entry name" value="P-loop containing nucleotide triphosphate hydrolases"/>
    <property type="match status" value="1"/>
</dbReference>